<reference evidence="1" key="2">
    <citation type="submission" date="2020-09" db="EMBL/GenBank/DDBJ databases">
        <authorList>
            <person name="Sun Q."/>
            <person name="Ohkuma M."/>
        </authorList>
    </citation>
    <scope>NUCLEOTIDE SEQUENCE</scope>
    <source>
        <strain evidence="1">JCM 4059</strain>
    </source>
</reference>
<gene>
    <name evidence="1" type="ORF">GCM10010218_00610</name>
</gene>
<comment type="caution">
    <text evidence="1">The sequence shown here is derived from an EMBL/GenBank/DDBJ whole genome shotgun (WGS) entry which is preliminary data.</text>
</comment>
<accession>A0A919E811</accession>
<sequence length="196" mass="20845">MAFGFTPVPSADPASRLGRLLEPAEWAASGVPLLGNPREVVCGLYARHLPTPPTAVVAVLHPDERLAASASFRPAGAGDGWLLRNALLTQLRRIIPHDLRLRAPVRTAVLLYCRQGEGHWTEEDGAWMWALRDACVLHGLRCGAYITLTGGGWRVLGEGRSGRTPRCGPRLPAMRAAGPVGAGGGAPEAHRRTAAC</sequence>
<evidence type="ECO:0000313" key="1">
    <source>
        <dbReference type="EMBL" id="GHF24046.1"/>
    </source>
</evidence>
<evidence type="ECO:0000313" key="2">
    <source>
        <dbReference type="Proteomes" id="UP000638313"/>
    </source>
</evidence>
<dbReference type="EMBL" id="BNBD01000001">
    <property type="protein sequence ID" value="GHF24046.1"/>
    <property type="molecule type" value="Genomic_DNA"/>
</dbReference>
<dbReference type="RefSeq" id="WP_190127282.1">
    <property type="nucleotide sequence ID" value="NZ_BNBD01000001.1"/>
</dbReference>
<protein>
    <submittedName>
        <fullName evidence="1">Uncharacterized protein</fullName>
    </submittedName>
</protein>
<organism evidence="1 2">
    <name type="scientific">Streptomyces mashuensis</name>
    <dbReference type="NCBI Taxonomy" id="33904"/>
    <lineage>
        <taxon>Bacteria</taxon>
        <taxon>Bacillati</taxon>
        <taxon>Actinomycetota</taxon>
        <taxon>Actinomycetes</taxon>
        <taxon>Kitasatosporales</taxon>
        <taxon>Streptomycetaceae</taxon>
        <taxon>Streptomyces</taxon>
    </lineage>
</organism>
<name>A0A919E811_9ACTN</name>
<dbReference type="AlphaFoldDB" id="A0A919E811"/>
<proteinExistence type="predicted"/>
<dbReference type="Proteomes" id="UP000638313">
    <property type="component" value="Unassembled WGS sequence"/>
</dbReference>
<keyword evidence="2" id="KW-1185">Reference proteome</keyword>
<reference evidence="1" key="1">
    <citation type="journal article" date="2014" name="Int. J. Syst. Evol. Microbiol.">
        <title>Complete genome sequence of Corynebacterium casei LMG S-19264T (=DSM 44701T), isolated from a smear-ripened cheese.</title>
        <authorList>
            <consortium name="US DOE Joint Genome Institute (JGI-PGF)"/>
            <person name="Walter F."/>
            <person name="Albersmeier A."/>
            <person name="Kalinowski J."/>
            <person name="Ruckert C."/>
        </authorList>
    </citation>
    <scope>NUCLEOTIDE SEQUENCE</scope>
    <source>
        <strain evidence="1">JCM 4059</strain>
    </source>
</reference>